<dbReference type="InParanoid" id="A0A067MF67"/>
<organism evidence="3 4">
    <name type="scientific">Botryobasidium botryosum (strain FD-172 SS1)</name>
    <dbReference type="NCBI Taxonomy" id="930990"/>
    <lineage>
        <taxon>Eukaryota</taxon>
        <taxon>Fungi</taxon>
        <taxon>Dikarya</taxon>
        <taxon>Basidiomycota</taxon>
        <taxon>Agaricomycotina</taxon>
        <taxon>Agaricomycetes</taxon>
        <taxon>Cantharellales</taxon>
        <taxon>Botryobasidiaceae</taxon>
        <taxon>Botryobasidium</taxon>
    </lineage>
</organism>
<sequence length="288" mass="31950">MPPPAPAADPLAGRVGHLTVEQQHILDKFRTMLQEQGLFDPKRHDDPTLLRFLRARKFDFEKAKLMIEEHEKWRKDFGVDELVRSAQAGREEKQLYPQFYHKMDRDGRPLYIEQPGQVESGAITEEGKKKQLQRLVVEYEKFINERLPACSAEAGHPVETSCTILDLKNVGLSQFMSVKDYVRDAAAIGQNQYPECMGKFYIINAPWGFSTAWSIVKGFLDAVTVAKIDVASSSETEQKLLAQIPAENLPSIFPGGKCQCGGGCSSSDAGPWNRPAGGETSTAVAPAP</sequence>
<dbReference type="Proteomes" id="UP000027195">
    <property type="component" value="Unassembled WGS sequence"/>
</dbReference>
<dbReference type="PANTHER" id="PTHR45657:SF1">
    <property type="entry name" value="CRAL-TRIO DOMAIN-CONTAINING PROTEIN YKL091C-RELATED"/>
    <property type="match status" value="1"/>
</dbReference>
<evidence type="ECO:0000313" key="3">
    <source>
        <dbReference type="EMBL" id="KDQ14209.1"/>
    </source>
</evidence>
<evidence type="ECO:0000313" key="4">
    <source>
        <dbReference type="Proteomes" id="UP000027195"/>
    </source>
</evidence>
<dbReference type="HOGENOM" id="CLU_014001_0_1_1"/>
<dbReference type="SMART" id="SM01100">
    <property type="entry name" value="CRAL_TRIO_N"/>
    <property type="match status" value="1"/>
</dbReference>
<dbReference type="InterPro" id="IPR051026">
    <property type="entry name" value="PI/PC_transfer"/>
</dbReference>
<dbReference type="STRING" id="930990.A0A067MF67"/>
<name>A0A067MF67_BOTB1</name>
<protein>
    <recommendedName>
        <fullName evidence="2">CRAL-TRIO domain-containing protein</fullName>
    </recommendedName>
</protein>
<dbReference type="CDD" id="cd00170">
    <property type="entry name" value="SEC14"/>
    <property type="match status" value="1"/>
</dbReference>
<dbReference type="SUPFAM" id="SSF52087">
    <property type="entry name" value="CRAL/TRIO domain"/>
    <property type="match status" value="1"/>
</dbReference>
<proteinExistence type="predicted"/>
<dbReference type="AlphaFoldDB" id="A0A067MF67"/>
<dbReference type="Pfam" id="PF03765">
    <property type="entry name" value="CRAL_TRIO_N"/>
    <property type="match status" value="1"/>
</dbReference>
<feature type="region of interest" description="Disordered" evidence="1">
    <location>
        <begin position="263"/>
        <end position="288"/>
    </location>
</feature>
<dbReference type="InterPro" id="IPR036865">
    <property type="entry name" value="CRAL-TRIO_dom_sf"/>
</dbReference>
<dbReference type="InterPro" id="IPR011074">
    <property type="entry name" value="CRAL/TRIO_N_dom"/>
</dbReference>
<dbReference type="InterPro" id="IPR001251">
    <property type="entry name" value="CRAL-TRIO_dom"/>
</dbReference>
<dbReference type="OrthoDB" id="1434354at2759"/>
<keyword evidence="4" id="KW-1185">Reference proteome</keyword>
<dbReference type="Pfam" id="PF00650">
    <property type="entry name" value="CRAL_TRIO"/>
    <property type="match status" value="1"/>
</dbReference>
<dbReference type="FunCoup" id="A0A067MF67">
    <property type="interactions" value="43"/>
</dbReference>
<gene>
    <name evidence="3" type="ORF">BOTBODRAFT_159723</name>
</gene>
<evidence type="ECO:0000259" key="2">
    <source>
        <dbReference type="PROSITE" id="PS50191"/>
    </source>
</evidence>
<dbReference type="EMBL" id="KL198039">
    <property type="protein sequence ID" value="KDQ14209.1"/>
    <property type="molecule type" value="Genomic_DNA"/>
</dbReference>
<dbReference type="Gene3D" id="3.40.525.10">
    <property type="entry name" value="CRAL-TRIO lipid binding domain"/>
    <property type="match status" value="1"/>
</dbReference>
<dbReference type="InterPro" id="IPR036273">
    <property type="entry name" value="CRAL/TRIO_N_dom_sf"/>
</dbReference>
<evidence type="ECO:0000256" key="1">
    <source>
        <dbReference type="SAM" id="MobiDB-lite"/>
    </source>
</evidence>
<reference evidence="4" key="1">
    <citation type="journal article" date="2014" name="Proc. Natl. Acad. Sci. U.S.A.">
        <title>Extensive sampling of basidiomycete genomes demonstrates inadequacy of the white-rot/brown-rot paradigm for wood decay fungi.</title>
        <authorList>
            <person name="Riley R."/>
            <person name="Salamov A.A."/>
            <person name="Brown D.W."/>
            <person name="Nagy L.G."/>
            <person name="Floudas D."/>
            <person name="Held B.W."/>
            <person name="Levasseur A."/>
            <person name="Lombard V."/>
            <person name="Morin E."/>
            <person name="Otillar R."/>
            <person name="Lindquist E.A."/>
            <person name="Sun H."/>
            <person name="LaButti K.M."/>
            <person name="Schmutz J."/>
            <person name="Jabbour D."/>
            <person name="Luo H."/>
            <person name="Baker S.E."/>
            <person name="Pisabarro A.G."/>
            <person name="Walton J.D."/>
            <person name="Blanchette R.A."/>
            <person name="Henrissat B."/>
            <person name="Martin F."/>
            <person name="Cullen D."/>
            <person name="Hibbett D.S."/>
            <person name="Grigoriev I.V."/>
        </authorList>
    </citation>
    <scope>NUCLEOTIDE SEQUENCE [LARGE SCALE GENOMIC DNA]</scope>
    <source>
        <strain evidence="4">FD-172 SS1</strain>
    </source>
</reference>
<dbReference type="SUPFAM" id="SSF46938">
    <property type="entry name" value="CRAL/TRIO N-terminal domain"/>
    <property type="match status" value="1"/>
</dbReference>
<dbReference type="PANTHER" id="PTHR45657">
    <property type="entry name" value="CRAL-TRIO DOMAIN-CONTAINING PROTEIN YKL091C-RELATED"/>
    <property type="match status" value="1"/>
</dbReference>
<accession>A0A067MF67</accession>
<dbReference type="PROSITE" id="PS50191">
    <property type="entry name" value="CRAL_TRIO"/>
    <property type="match status" value="1"/>
</dbReference>
<feature type="compositionally biased region" description="Polar residues" evidence="1">
    <location>
        <begin position="279"/>
        <end position="288"/>
    </location>
</feature>
<dbReference type="Gene3D" id="1.10.8.20">
    <property type="entry name" value="N-terminal domain of phosphatidylinositol transfer protein sec14p"/>
    <property type="match status" value="1"/>
</dbReference>
<feature type="domain" description="CRAL-TRIO" evidence="2">
    <location>
        <begin position="88"/>
        <end position="255"/>
    </location>
</feature>
<dbReference type="SMART" id="SM00516">
    <property type="entry name" value="SEC14"/>
    <property type="match status" value="1"/>
</dbReference>